<name>A0A9Q9MFF4_9ACTN</name>
<dbReference type="AlphaFoldDB" id="A0A9Q9MFF4"/>
<dbReference type="EMBL" id="CP073767">
    <property type="protein sequence ID" value="UWZ50576.1"/>
    <property type="molecule type" value="Genomic_DNA"/>
</dbReference>
<evidence type="ECO:0000313" key="3">
    <source>
        <dbReference type="Proteomes" id="UP001058003"/>
    </source>
</evidence>
<gene>
    <name evidence="2" type="ORF">Daura_27520</name>
</gene>
<dbReference type="GO" id="GO:0008410">
    <property type="term" value="F:CoA-transferase activity"/>
    <property type="evidence" value="ECO:0007669"/>
    <property type="project" value="InterPro"/>
</dbReference>
<dbReference type="SMART" id="SM00882">
    <property type="entry name" value="CoA_trans"/>
    <property type="match status" value="1"/>
</dbReference>
<reference evidence="2" key="1">
    <citation type="submission" date="2021-04" db="EMBL/GenBank/DDBJ databases">
        <title>Dactylosporangium aurantiacum NRRL B-8018 full assembly.</title>
        <authorList>
            <person name="Hartkoorn R.C."/>
            <person name="Beaudoing E."/>
            <person name="Hot D."/>
        </authorList>
    </citation>
    <scope>NUCLEOTIDE SEQUENCE</scope>
    <source>
        <strain evidence="2">NRRL B-8018</strain>
    </source>
</reference>
<dbReference type="PANTHER" id="PTHR43293:SF3">
    <property type="entry name" value="CHOLESTEROL RING-CLEAVING HYDROLASE IPDB SUBUNIT"/>
    <property type="match status" value="1"/>
</dbReference>
<dbReference type="KEGG" id="daur:Daura_27520"/>
<dbReference type="Gene3D" id="3.40.1080.10">
    <property type="entry name" value="Glutaconate Coenzyme A-transferase"/>
    <property type="match status" value="1"/>
</dbReference>
<dbReference type="RefSeq" id="WP_033357509.1">
    <property type="nucleotide sequence ID" value="NZ_CP073767.1"/>
</dbReference>
<organism evidence="2 3">
    <name type="scientific">Dactylosporangium aurantiacum</name>
    <dbReference type="NCBI Taxonomy" id="35754"/>
    <lineage>
        <taxon>Bacteria</taxon>
        <taxon>Bacillati</taxon>
        <taxon>Actinomycetota</taxon>
        <taxon>Actinomycetes</taxon>
        <taxon>Micromonosporales</taxon>
        <taxon>Micromonosporaceae</taxon>
        <taxon>Dactylosporangium</taxon>
    </lineage>
</organism>
<dbReference type="SUPFAM" id="SSF100950">
    <property type="entry name" value="NagB/RpiA/CoA transferase-like"/>
    <property type="match status" value="1"/>
</dbReference>
<dbReference type="Proteomes" id="UP001058003">
    <property type="component" value="Chromosome"/>
</dbReference>
<keyword evidence="3" id="KW-1185">Reference proteome</keyword>
<evidence type="ECO:0000313" key="2">
    <source>
        <dbReference type="EMBL" id="UWZ50576.1"/>
    </source>
</evidence>
<protein>
    <submittedName>
        <fullName evidence="2">CoA-transferase</fullName>
    </submittedName>
</protein>
<dbReference type="PANTHER" id="PTHR43293">
    <property type="entry name" value="ACETATE COA-TRANSFERASE YDIF"/>
    <property type="match status" value="1"/>
</dbReference>
<accession>A0A9Q9MFF4</accession>
<evidence type="ECO:0000256" key="1">
    <source>
        <dbReference type="ARBA" id="ARBA00007047"/>
    </source>
</evidence>
<comment type="similarity">
    <text evidence="1">Belongs to the 3-oxoacid CoA-transferase subunit B family.</text>
</comment>
<proteinExistence type="inferred from homology"/>
<dbReference type="OrthoDB" id="9813111at2"/>
<dbReference type="InterPro" id="IPR037171">
    <property type="entry name" value="NagB/RpiA_transferase-like"/>
</dbReference>
<sequence length="258" mass="27558">MSTDTGSDTPTVTRAEICVVACAEVWRGDGEILASPIGVVPSIAARLARATFAPDLLLSDGEAYLTQGTWAIGGTPPVIEGWIPFRAVFDLLYTGRRHVMMGPSQIDRYGNANISAIGDFTRPTRALLGVRGAPGNTVNHPTSYWVPRHGPRTFVAAVDMVSGVGYDRAAANPAAGRFHEIRRVVSNLGVFDFGTDDHRMRLVSVHPGVTVDEVTAATGFDLAIPDDVPLTRLPTDAELALIRDVIDPGSVRSREVDG</sequence>
<dbReference type="InterPro" id="IPR004165">
    <property type="entry name" value="CoA_trans_fam_I"/>
</dbReference>